<dbReference type="InterPro" id="IPR001867">
    <property type="entry name" value="OmpR/PhoB-type_DNA-bd"/>
</dbReference>
<dbReference type="CDD" id="cd00383">
    <property type="entry name" value="trans_reg_C"/>
    <property type="match status" value="1"/>
</dbReference>
<dbReference type="Gene3D" id="6.10.250.690">
    <property type="match status" value="1"/>
</dbReference>
<dbReference type="Pfam" id="PF00486">
    <property type="entry name" value="Trans_reg_C"/>
    <property type="match status" value="1"/>
</dbReference>
<evidence type="ECO:0000256" key="4">
    <source>
        <dbReference type="ARBA" id="ARBA00023163"/>
    </source>
</evidence>
<dbReference type="EMBL" id="VSRL01000175">
    <property type="protein sequence ID" value="NKE61445.1"/>
    <property type="molecule type" value="Genomic_DNA"/>
</dbReference>
<evidence type="ECO:0000259" key="10">
    <source>
        <dbReference type="PROSITE" id="PS51755"/>
    </source>
</evidence>
<evidence type="ECO:0000313" key="11">
    <source>
        <dbReference type="EMBL" id="NKE61445.1"/>
    </source>
</evidence>
<keyword evidence="1 6" id="KW-0597">Phosphoprotein</keyword>
<evidence type="ECO:0000259" key="9">
    <source>
        <dbReference type="PROSITE" id="PS50110"/>
    </source>
</evidence>
<feature type="region of interest" description="Disordered" evidence="8">
    <location>
        <begin position="221"/>
        <end position="240"/>
    </location>
</feature>
<feature type="modified residue" description="4-aspartylphosphate" evidence="6">
    <location>
        <position position="49"/>
    </location>
</feature>
<evidence type="ECO:0000256" key="1">
    <source>
        <dbReference type="ARBA" id="ARBA00022553"/>
    </source>
</evidence>
<dbReference type="RefSeq" id="WP_167978092.1">
    <property type="nucleotide sequence ID" value="NZ_VSRL01000175.1"/>
</dbReference>
<dbReference type="PANTHER" id="PTHR48111:SF72">
    <property type="entry name" value="SENSORY TRANSDUCTION PROTEIN REGX3"/>
    <property type="match status" value="1"/>
</dbReference>
<evidence type="ECO:0000256" key="5">
    <source>
        <dbReference type="ARBA" id="ARBA00041201"/>
    </source>
</evidence>
<gene>
    <name evidence="11" type="ORF">FXN61_33665</name>
</gene>
<dbReference type="InterPro" id="IPR011006">
    <property type="entry name" value="CheY-like_superfamily"/>
</dbReference>
<dbReference type="PROSITE" id="PS51755">
    <property type="entry name" value="OMPR_PHOB"/>
    <property type="match status" value="1"/>
</dbReference>
<dbReference type="InterPro" id="IPR001789">
    <property type="entry name" value="Sig_transdc_resp-reg_receiver"/>
</dbReference>
<organism evidence="11 12">
    <name type="scientific">Lentzea indica</name>
    <dbReference type="NCBI Taxonomy" id="2604800"/>
    <lineage>
        <taxon>Bacteria</taxon>
        <taxon>Bacillati</taxon>
        <taxon>Actinomycetota</taxon>
        <taxon>Actinomycetes</taxon>
        <taxon>Pseudonocardiales</taxon>
        <taxon>Pseudonocardiaceae</taxon>
        <taxon>Lentzea</taxon>
    </lineage>
</organism>
<feature type="domain" description="Response regulatory" evidence="9">
    <location>
        <begin position="2"/>
        <end position="113"/>
    </location>
</feature>
<dbReference type="PROSITE" id="PS50110">
    <property type="entry name" value="RESPONSE_REGULATORY"/>
    <property type="match status" value="1"/>
</dbReference>
<dbReference type="InterPro" id="IPR036388">
    <property type="entry name" value="WH-like_DNA-bd_sf"/>
</dbReference>
<accession>A0ABX1FRT0</accession>
<dbReference type="Gene3D" id="1.10.10.10">
    <property type="entry name" value="Winged helix-like DNA-binding domain superfamily/Winged helix DNA-binding domain"/>
    <property type="match status" value="1"/>
</dbReference>
<evidence type="ECO:0000256" key="7">
    <source>
        <dbReference type="PROSITE-ProRule" id="PRU01091"/>
    </source>
</evidence>
<reference evidence="11 12" key="1">
    <citation type="submission" date="2019-08" db="EMBL/GenBank/DDBJ databases">
        <title>Lentzea from Indian Himalayas.</title>
        <authorList>
            <person name="Mandal S."/>
            <person name="Mallick Gupta A."/>
            <person name="Maiti P.K."/>
            <person name="Sarkar J."/>
            <person name="Mandal S."/>
        </authorList>
    </citation>
    <scope>NUCLEOTIDE SEQUENCE [LARGE SCALE GENOMIC DNA]</scope>
    <source>
        <strain evidence="11 12">PSKA42</strain>
    </source>
</reference>
<keyword evidence="3 7" id="KW-0238">DNA-binding</keyword>
<dbReference type="InterPro" id="IPR039420">
    <property type="entry name" value="WalR-like"/>
</dbReference>
<evidence type="ECO:0000313" key="12">
    <source>
        <dbReference type="Proteomes" id="UP001515943"/>
    </source>
</evidence>
<dbReference type="Pfam" id="PF00072">
    <property type="entry name" value="Response_reg"/>
    <property type="match status" value="1"/>
</dbReference>
<sequence length="249" mass="27072">MRVLLVEDDDRVAHALVPILVRNGCAVHRQASGRDVIGLLDGFDVVLLDLGLPDVDGLVLCRRIRAAGSVAIIVVSARREIDNRVQALYAGADDYLAKPFDVGELVARMHTVRRRRRRPEACDAGVLEAADIRIDQARKEVTVAGVPVTLTPKEFRLLKAMMAAGGAVCTRQRLLDAVWGRSWAGANRTLEVHIATLRTKLGRPDILVTVRGVGYRLGVRHSGSQKPVHPQPLANRPTVQGSDVTVIAS</sequence>
<dbReference type="SUPFAM" id="SSF52172">
    <property type="entry name" value="CheY-like"/>
    <property type="match status" value="1"/>
</dbReference>
<dbReference type="Gene3D" id="3.40.50.2300">
    <property type="match status" value="1"/>
</dbReference>
<feature type="domain" description="OmpR/PhoB-type" evidence="10">
    <location>
        <begin position="124"/>
        <end position="219"/>
    </location>
</feature>
<proteinExistence type="predicted"/>
<feature type="DNA-binding region" description="OmpR/PhoB-type" evidence="7">
    <location>
        <begin position="124"/>
        <end position="219"/>
    </location>
</feature>
<protein>
    <recommendedName>
        <fullName evidence="5">Sensory transduction protein RegX3</fullName>
    </recommendedName>
</protein>
<dbReference type="SMART" id="SM00448">
    <property type="entry name" value="REC"/>
    <property type="match status" value="1"/>
</dbReference>
<dbReference type="Proteomes" id="UP001515943">
    <property type="component" value="Unassembled WGS sequence"/>
</dbReference>
<comment type="caution">
    <text evidence="11">The sequence shown here is derived from an EMBL/GenBank/DDBJ whole genome shotgun (WGS) entry which is preliminary data.</text>
</comment>
<dbReference type="SMART" id="SM00862">
    <property type="entry name" value="Trans_reg_C"/>
    <property type="match status" value="1"/>
</dbReference>
<keyword evidence="2" id="KW-0805">Transcription regulation</keyword>
<evidence type="ECO:0000256" key="2">
    <source>
        <dbReference type="ARBA" id="ARBA00023015"/>
    </source>
</evidence>
<keyword evidence="12" id="KW-1185">Reference proteome</keyword>
<evidence type="ECO:0000256" key="3">
    <source>
        <dbReference type="ARBA" id="ARBA00023125"/>
    </source>
</evidence>
<evidence type="ECO:0000256" key="8">
    <source>
        <dbReference type="SAM" id="MobiDB-lite"/>
    </source>
</evidence>
<keyword evidence="4" id="KW-0804">Transcription</keyword>
<evidence type="ECO:0000256" key="6">
    <source>
        <dbReference type="PROSITE-ProRule" id="PRU00169"/>
    </source>
</evidence>
<name>A0ABX1FRT0_9PSEU</name>
<dbReference type="PANTHER" id="PTHR48111">
    <property type="entry name" value="REGULATOR OF RPOS"/>
    <property type="match status" value="1"/>
</dbReference>